<dbReference type="GO" id="GO:0036503">
    <property type="term" value="P:ERAD pathway"/>
    <property type="evidence" value="ECO:0007669"/>
    <property type="project" value="UniProtKB-ARBA"/>
</dbReference>
<keyword evidence="15" id="KW-0472">Membrane</keyword>
<evidence type="ECO:0000256" key="5">
    <source>
        <dbReference type="ARBA" id="ARBA00022801"/>
    </source>
</evidence>
<evidence type="ECO:0000313" key="17">
    <source>
        <dbReference type="Proteomes" id="UP000245771"/>
    </source>
</evidence>
<dbReference type="InterPro" id="IPR036026">
    <property type="entry name" value="Seven-hairpin_glycosidases"/>
</dbReference>
<sequence>MAGSARKRTGGGQKGAEKQENGSSKGANDDRNRKPAPSVKSSKGYTRILLKAFFGLAALISLALAVLPYFAHDGIQERGSIDRFKSLIFGSETLHNNAQSANVKGKGKQVKESTSDPSPEQSSPEENLGAYLRPSLPFEIDRKDDPEAIVRDADTERREAVRVAFQDSWLSYVEDAFGSDEYHPISRKGTNFSADGGVGYFIVDIIDMLLITGDQEGYNKARDWVQTLRWDDKSGKFSVFETTIRTLGGLLSAHALCTPGQEDSLSIRTSKLCSADDATMFLTKAADLAMRLKPAFESNRMGLPEREVDFRTGEVFSDIDNNNLTSLAELATIQLEFKFLAHATGDSQWWKLAERPIDVVRQASFTSNSDGLMPIFFNPQIGRPQMSEIRLGSRGDSYYEYLIKQFVQTNRTETVYLDMYQQAMRGVKKHLLRRSESGKFVHTIEIQPFMNYQTRKPGFRLNPKQDHLVCFLGGSFMLGALHVQQSLPFTEQTVLPYPPTSSDSFSNLAREDWSIGHELIKTCMETYTSTKTGLSPEIAMFRIQNDNYPGSEVDWYIKKPADYYKAHLKVKNKPPPTPLIDARNILRPETVESLFIAFHLTGDQQYREWGWEIFQAFERHTRLPKNKDGRRPAFASIRDVDAIPVEFEDRMETFWLAETLKYLYLLFDDQNGLRLDQWVLNTEAHPLPIFTPTFDTNVL</sequence>
<keyword evidence="15" id="KW-0812">Transmembrane</keyword>
<comment type="similarity">
    <text evidence="3 13">Belongs to the glycosyl hydrolase 47 family.</text>
</comment>
<dbReference type="InterPro" id="IPR012341">
    <property type="entry name" value="6hp_glycosidase-like_sf"/>
</dbReference>
<evidence type="ECO:0000256" key="14">
    <source>
        <dbReference type="SAM" id="MobiDB-lite"/>
    </source>
</evidence>
<keyword evidence="4 11" id="KW-0479">Metal-binding</keyword>
<evidence type="ECO:0000256" key="2">
    <source>
        <dbReference type="ARBA" id="ARBA00004922"/>
    </source>
</evidence>
<evidence type="ECO:0000256" key="8">
    <source>
        <dbReference type="ARBA" id="ARBA00047669"/>
    </source>
</evidence>
<dbReference type="RefSeq" id="XP_025351581.1">
    <property type="nucleotide sequence ID" value="XM_025499766.1"/>
</dbReference>
<feature type="active site" description="Proton donor" evidence="10">
    <location>
        <position position="241"/>
    </location>
</feature>
<dbReference type="Pfam" id="PF01532">
    <property type="entry name" value="Glyco_hydro_47"/>
    <property type="match status" value="1"/>
</dbReference>
<dbReference type="Gene3D" id="1.50.10.10">
    <property type="match status" value="1"/>
</dbReference>
<feature type="region of interest" description="Disordered" evidence="14">
    <location>
        <begin position="1"/>
        <end position="41"/>
    </location>
</feature>
<proteinExistence type="inferred from homology"/>
<feature type="active site" description="Proton donor" evidence="10">
    <location>
        <position position="537"/>
    </location>
</feature>
<evidence type="ECO:0000256" key="12">
    <source>
        <dbReference type="PIRSR" id="PIRSR601382-3"/>
    </source>
</evidence>
<dbReference type="GO" id="GO:0005783">
    <property type="term" value="C:endoplasmic reticulum"/>
    <property type="evidence" value="ECO:0007669"/>
    <property type="project" value="TreeGrafter"/>
</dbReference>
<protein>
    <recommendedName>
        <fullName evidence="13">alpha-1,2-Mannosidase</fullName>
        <ecNumber evidence="13">3.2.1.-</ecNumber>
    </recommendedName>
</protein>
<reference evidence="16 17" key="1">
    <citation type="journal article" date="2018" name="Mol. Biol. Evol.">
        <title>Broad Genomic Sampling Reveals a Smut Pathogenic Ancestry of the Fungal Clade Ustilaginomycotina.</title>
        <authorList>
            <person name="Kijpornyongpan T."/>
            <person name="Mondo S.J."/>
            <person name="Barry K."/>
            <person name="Sandor L."/>
            <person name="Lee J."/>
            <person name="Lipzen A."/>
            <person name="Pangilinan J."/>
            <person name="LaButti K."/>
            <person name="Hainaut M."/>
            <person name="Henrissat B."/>
            <person name="Grigoriev I.V."/>
            <person name="Spatafora J.W."/>
            <person name="Aime M.C."/>
        </authorList>
    </citation>
    <scope>NUCLEOTIDE SEQUENCE [LARGE SCALE GENOMIC DNA]</scope>
    <source>
        <strain evidence="16 17">MCA 3882</strain>
    </source>
</reference>
<comment type="catalytic activity">
    <reaction evidence="9">
        <text>N(4)-(alpha-D-Man-(1-&gt;2)-alpha-D-Man-(1-&gt;2)-alpha-D-Man-(1-&gt;3)-[alpha-D-Man-(1-&gt;2)-alpha-D-Man-(1-&gt;3)-[alpha-D-Man-(1-&gt;2)-alpha-D-Man-(1-&gt;6)]-alpha-D-Man-(1-&gt;6)]-beta-D-Man-(1-&gt;4)-beta-D-GlcNAc-(1-&gt;4)-beta-D-GlcNAc)-L-asparaginyl-[protein] (N-glucan mannose isomer 9A1,2,3B1,2,3) + 4 H2O = N(4)-(alpha-D-Man-(1-&gt;3)-[alpha-D-Man-(1-&gt;3)-[alpha-D-Man-(1-&gt;6)]-alpha-D-Man-(1-&gt;6)]-beta-D-Man-(1-&gt;4)-beta-D-GlcNAc-(1-&gt;4)-beta-D-GlcNAc)-L-asparaginyl-[protein] (N-glucan mannose isomer 5A1,2) + 4 beta-D-mannose</text>
        <dbReference type="Rhea" id="RHEA:56008"/>
        <dbReference type="Rhea" id="RHEA-COMP:14356"/>
        <dbReference type="Rhea" id="RHEA-COMP:14367"/>
        <dbReference type="ChEBI" id="CHEBI:15377"/>
        <dbReference type="ChEBI" id="CHEBI:28563"/>
        <dbReference type="ChEBI" id="CHEBI:59087"/>
        <dbReference type="ChEBI" id="CHEBI:139493"/>
        <dbReference type="EC" id="3.2.1.113"/>
    </reaction>
</comment>
<evidence type="ECO:0000313" key="16">
    <source>
        <dbReference type="EMBL" id="PWN31279.1"/>
    </source>
</evidence>
<evidence type="ECO:0000256" key="9">
    <source>
        <dbReference type="ARBA" id="ARBA00048605"/>
    </source>
</evidence>
<dbReference type="GeneID" id="37021547"/>
<keyword evidence="17" id="KW-1185">Reference proteome</keyword>
<dbReference type="InParanoid" id="A0A316V154"/>
<keyword evidence="15" id="KW-1133">Transmembrane helix</keyword>
<dbReference type="EC" id="3.2.1.-" evidence="13"/>
<feature type="compositionally biased region" description="Low complexity" evidence="14">
    <location>
        <begin position="115"/>
        <end position="126"/>
    </location>
</feature>
<dbReference type="GO" id="GO:0004571">
    <property type="term" value="F:mannosyl-oligosaccharide 1,2-alpha-mannosidase activity"/>
    <property type="evidence" value="ECO:0007669"/>
    <property type="project" value="UniProtKB-EC"/>
</dbReference>
<dbReference type="GO" id="GO:0005975">
    <property type="term" value="P:carbohydrate metabolic process"/>
    <property type="evidence" value="ECO:0007669"/>
    <property type="project" value="InterPro"/>
</dbReference>
<feature type="disulfide bond" evidence="12">
    <location>
        <begin position="470"/>
        <end position="523"/>
    </location>
</feature>
<evidence type="ECO:0000256" key="6">
    <source>
        <dbReference type="ARBA" id="ARBA00022837"/>
    </source>
</evidence>
<comment type="cofactor">
    <cofactor evidence="1 11">
        <name>Ca(2+)</name>
        <dbReference type="ChEBI" id="CHEBI:29108"/>
    </cofactor>
</comment>
<feature type="region of interest" description="Disordered" evidence="14">
    <location>
        <begin position="99"/>
        <end position="128"/>
    </location>
</feature>
<dbReference type="InterPro" id="IPR050749">
    <property type="entry name" value="Glycosyl_Hydrolase_47"/>
</dbReference>
<comment type="pathway">
    <text evidence="2">Protein modification; protein glycosylation.</text>
</comment>
<evidence type="ECO:0000256" key="3">
    <source>
        <dbReference type="ARBA" id="ARBA00007658"/>
    </source>
</evidence>
<feature type="transmembrane region" description="Helical" evidence="15">
    <location>
        <begin position="48"/>
        <end position="71"/>
    </location>
</feature>
<feature type="active site" evidence="10">
    <location>
        <position position="396"/>
    </location>
</feature>
<organism evidence="16 17">
    <name type="scientific">Meira miltonrushii</name>
    <dbReference type="NCBI Taxonomy" id="1280837"/>
    <lineage>
        <taxon>Eukaryota</taxon>
        <taxon>Fungi</taxon>
        <taxon>Dikarya</taxon>
        <taxon>Basidiomycota</taxon>
        <taxon>Ustilaginomycotina</taxon>
        <taxon>Exobasidiomycetes</taxon>
        <taxon>Exobasidiales</taxon>
        <taxon>Brachybasidiaceae</taxon>
        <taxon>Meira</taxon>
    </lineage>
</organism>
<dbReference type="PANTHER" id="PTHR11742">
    <property type="entry name" value="MANNOSYL-OLIGOSACCHARIDE ALPHA-1,2-MANNOSIDASE-RELATED"/>
    <property type="match status" value="1"/>
</dbReference>
<dbReference type="PANTHER" id="PTHR11742:SF55">
    <property type="entry name" value="ENDOPLASMIC RETICULUM MANNOSYL-OLIGOSACCHARIDE 1,2-ALPHA-MANNOSIDASE"/>
    <property type="match status" value="1"/>
</dbReference>
<keyword evidence="6 11" id="KW-0106">Calcium</keyword>
<evidence type="ECO:0000256" key="7">
    <source>
        <dbReference type="ARBA" id="ARBA00023157"/>
    </source>
</evidence>
<name>A0A316V154_9BASI</name>
<evidence type="ECO:0000256" key="4">
    <source>
        <dbReference type="ARBA" id="ARBA00022723"/>
    </source>
</evidence>
<dbReference type="STRING" id="1280837.A0A316V154"/>
<dbReference type="EMBL" id="KZ819613">
    <property type="protein sequence ID" value="PWN31279.1"/>
    <property type="molecule type" value="Genomic_DNA"/>
</dbReference>
<evidence type="ECO:0000256" key="10">
    <source>
        <dbReference type="PIRSR" id="PIRSR601382-1"/>
    </source>
</evidence>
<evidence type="ECO:0000256" key="13">
    <source>
        <dbReference type="RuleBase" id="RU361193"/>
    </source>
</evidence>
<comment type="catalytic activity">
    <reaction evidence="8">
        <text>N(4)-(alpha-D-Man-(1-&gt;2)-alpha-D-Man-(1-&gt;2)-alpha-D-Man-(1-&gt;3)-[alpha-D-Man-(1-&gt;3)-[alpha-D-Man-(1-&gt;2)-alpha-D-Man-(1-&gt;6)]-alpha-D-Man-(1-&gt;6)]-beta-D-Man-(1-&gt;4)-beta-D-GlcNAc-(1-&gt;4)-beta-D-GlcNAc)-L-asparaginyl-[protein] (N-glucan mannose isomer 8A1,2,3B1,3) + 3 H2O = N(4)-(alpha-D-Man-(1-&gt;3)-[alpha-D-Man-(1-&gt;3)-[alpha-D-Man-(1-&gt;6)]-alpha-D-Man-(1-&gt;6)]-beta-D-Man-(1-&gt;4)-beta-D-GlcNAc-(1-&gt;4)-beta-D-GlcNAc)-L-asparaginyl-[protein] (N-glucan mannose isomer 5A1,2) + 3 beta-D-mannose</text>
        <dbReference type="Rhea" id="RHEA:56028"/>
        <dbReference type="Rhea" id="RHEA-COMP:14358"/>
        <dbReference type="Rhea" id="RHEA-COMP:14367"/>
        <dbReference type="ChEBI" id="CHEBI:15377"/>
        <dbReference type="ChEBI" id="CHEBI:28563"/>
        <dbReference type="ChEBI" id="CHEBI:59087"/>
        <dbReference type="ChEBI" id="CHEBI:60628"/>
        <dbReference type="EC" id="3.2.1.113"/>
    </reaction>
</comment>
<accession>A0A316V154</accession>
<keyword evidence="7 12" id="KW-1015">Disulfide bond</keyword>
<dbReference type="GO" id="GO:0005509">
    <property type="term" value="F:calcium ion binding"/>
    <property type="evidence" value="ECO:0007669"/>
    <property type="project" value="InterPro"/>
</dbReference>
<dbReference type="Proteomes" id="UP000245771">
    <property type="component" value="Unassembled WGS sequence"/>
</dbReference>
<dbReference type="OrthoDB" id="8118055at2759"/>
<dbReference type="PRINTS" id="PR00747">
    <property type="entry name" value="GLYHDRLASE47"/>
</dbReference>
<evidence type="ECO:0000256" key="15">
    <source>
        <dbReference type="SAM" id="Phobius"/>
    </source>
</evidence>
<gene>
    <name evidence="16" type="ORF">FA14DRAFT_162817</name>
</gene>
<dbReference type="InterPro" id="IPR001382">
    <property type="entry name" value="Glyco_hydro_47"/>
</dbReference>
<feature type="binding site" evidence="11">
    <location>
        <position position="682"/>
    </location>
    <ligand>
        <name>Ca(2+)</name>
        <dbReference type="ChEBI" id="CHEBI:29108"/>
    </ligand>
</feature>
<evidence type="ECO:0000256" key="1">
    <source>
        <dbReference type="ARBA" id="ARBA00001913"/>
    </source>
</evidence>
<evidence type="ECO:0000256" key="11">
    <source>
        <dbReference type="PIRSR" id="PIRSR601382-2"/>
    </source>
</evidence>
<keyword evidence="13 16" id="KW-0326">Glycosidase</keyword>
<dbReference type="AlphaFoldDB" id="A0A316V154"/>
<dbReference type="SUPFAM" id="SSF48225">
    <property type="entry name" value="Seven-hairpin glycosidases"/>
    <property type="match status" value="1"/>
</dbReference>
<keyword evidence="5 13" id="KW-0378">Hydrolase</keyword>
<dbReference type="GO" id="GO:0016020">
    <property type="term" value="C:membrane"/>
    <property type="evidence" value="ECO:0007669"/>
    <property type="project" value="InterPro"/>
</dbReference>
<feature type="active site" evidence="10">
    <location>
        <position position="589"/>
    </location>
</feature>
<dbReference type="FunCoup" id="A0A316V154">
    <property type="interactions" value="461"/>
</dbReference>